<protein>
    <submittedName>
        <fullName evidence="1">Uncharacterized protein</fullName>
    </submittedName>
</protein>
<dbReference type="Proteomes" id="UP000824120">
    <property type="component" value="Chromosome 1"/>
</dbReference>
<proteinExistence type="predicted"/>
<dbReference type="AlphaFoldDB" id="A0A9J6B5J3"/>
<name>A0A9J6B5J3_SOLCO</name>
<gene>
    <name evidence="1" type="ORF">H5410_003629</name>
</gene>
<evidence type="ECO:0000313" key="2">
    <source>
        <dbReference type="Proteomes" id="UP000824120"/>
    </source>
</evidence>
<reference evidence="1 2" key="1">
    <citation type="submission" date="2020-09" db="EMBL/GenBank/DDBJ databases">
        <title>De no assembly of potato wild relative species, Solanum commersonii.</title>
        <authorList>
            <person name="Cho K."/>
        </authorList>
    </citation>
    <scope>NUCLEOTIDE SEQUENCE [LARGE SCALE GENOMIC DNA]</scope>
    <source>
        <strain evidence="1">LZ3.2</strain>
        <tissue evidence="1">Leaf</tissue>
    </source>
</reference>
<sequence length="79" mass="8714">MSATAPHRGPIAKNDENYEGLIVESTTETRHGLVSIAQKFSRVTKGNSQGMSATVPHHRPDLAFLEPVWDDVPTDEDKK</sequence>
<evidence type="ECO:0000313" key="1">
    <source>
        <dbReference type="EMBL" id="KAG5631912.1"/>
    </source>
</evidence>
<accession>A0A9J6B5J3</accession>
<dbReference type="EMBL" id="JACXVP010000001">
    <property type="protein sequence ID" value="KAG5631912.1"/>
    <property type="molecule type" value="Genomic_DNA"/>
</dbReference>
<organism evidence="1 2">
    <name type="scientific">Solanum commersonii</name>
    <name type="common">Commerson's wild potato</name>
    <name type="synonym">Commerson's nightshade</name>
    <dbReference type="NCBI Taxonomy" id="4109"/>
    <lineage>
        <taxon>Eukaryota</taxon>
        <taxon>Viridiplantae</taxon>
        <taxon>Streptophyta</taxon>
        <taxon>Embryophyta</taxon>
        <taxon>Tracheophyta</taxon>
        <taxon>Spermatophyta</taxon>
        <taxon>Magnoliopsida</taxon>
        <taxon>eudicotyledons</taxon>
        <taxon>Gunneridae</taxon>
        <taxon>Pentapetalae</taxon>
        <taxon>asterids</taxon>
        <taxon>lamiids</taxon>
        <taxon>Solanales</taxon>
        <taxon>Solanaceae</taxon>
        <taxon>Solanoideae</taxon>
        <taxon>Solaneae</taxon>
        <taxon>Solanum</taxon>
    </lineage>
</organism>
<comment type="caution">
    <text evidence="1">The sequence shown here is derived from an EMBL/GenBank/DDBJ whole genome shotgun (WGS) entry which is preliminary data.</text>
</comment>
<keyword evidence="2" id="KW-1185">Reference proteome</keyword>